<accession>A0ACC1CN34</accession>
<evidence type="ECO:0000313" key="2">
    <source>
        <dbReference type="Proteomes" id="UP000824533"/>
    </source>
</evidence>
<gene>
    <name evidence="1" type="ORF">K1T71_011073</name>
</gene>
<organism evidence="1 2">
    <name type="scientific">Dendrolimus kikuchii</name>
    <dbReference type="NCBI Taxonomy" id="765133"/>
    <lineage>
        <taxon>Eukaryota</taxon>
        <taxon>Metazoa</taxon>
        <taxon>Ecdysozoa</taxon>
        <taxon>Arthropoda</taxon>
        <taxon>Hexapoda</taxon>
        <taxon>Insecta</taxon>
        <taxon>Pterygota</taxon>
        <taxon>Neoptera</taxon>
        <taxon>Endopterygota</taxon>
        <taxon>Lepidoptera</taxon>
        <taxon>Glossata</taxon>
        <taxon>Ditrysia</taxon>
        <taxon>Bombycoidea</taxon>
        <taxon>Lasiocampidae</taxon>
        <taxon>Dendrolimus</taxon>
    </lineage>
</organism>
<evidence type="ECO:0000313" key="1">
    <source>
        <dbReference type="EMBL" id="KAJ0172897.1"/>
    </source>
</evidence>
<proteinExistence type="predicted"/>
<keyword evidence="2" id="KW-1185">Reference proteome</keyword>
<reference evidence="1 2" key="1">
    <citation type="journal article" date="2021" name="Front. Genet.">
        <title>Chromosome-Level Genome Assembly Reveals Significant Gene Expansion in the Toll and IMD Signaling Pathways of Dendrolimus kikuchii.</title>
        <authorList>
            <person name="Zhou J."/>
            <person name="Wu P."/>
            <person name="Xiong Z."/>
            <person name="Liu N."/>
            <person name="Zhao N."/>
            <person name="Ji M."/>
            <person name="Qiu Y."/>
            <person name="Yang B."/>
        </authorList>
    </citation>
    <scope>NUCLEOTIDE SEQUENCE [LARGE SCALE GENOMIC DNA]</scope>
    <source>
        <strain evidence="1">Ann1</strain>
    </source>
</reference>
<name>A0ACC1CN34_9NEOP</name>
<dbReference type="Proteomes" id="UP000824533">
    <property type="component" value="Linkage Group LG20"/>
</dbReference>
<dbReference type="EMBL" id="CM034406">
    <property type="protein sequence ID" value="KAJ0172897.1"/>
    <property type="molecule type" value="Genomic_DNA"/>
</dbReference>
<comment type="caution">
    <text evidence="1">The sequence shown here is derived from an EMBL/GenBank/DDBJ whole genome shotgun (WGS) entry which is preliminary data.</text>
</comment>
<protein>
    <submittedName>
        <fullName evidence="1">Uncharacterized protein</fullName>
    </submittedName>
</protein>
<sequence>MAVSLVRYGLRTLVNLEKNAAVLSVTSVRNQYKLIHTKPTCNGNVCYLKEKPRHVSRESRDVAERQSSSLRRNYSKQHGRPEENRRKQQSDSDSDSDSDTECKGYDRSEFWRRKMRTVHNILDVDKDGLISFNDFLLFAERFKSLGHLDEQQAKEFTDIIKLTWEEQWGAIDPYNFVTVEQYLEDMHHVLNDKTLKGRAHRWLPYLFKAVDKDKSGFISVKEFKLFFQCLGLDNEHAAVAFAVIDTNGDGKLSLKEFVKLGKEFFFTEDEKRVSKMFWGPLIDV</sequence>